<dbReference type="Gene3D" id="3.40.50.2300">
    <property type="match status" value="1"/>
</dbReference>
<dbReference type="FunFam" id="3.30.565.10:FF:000006">
    <property type="entry name" value="Sensor histidine kinase WalK"/>
    <property type="match status" value="1"/>
</dbReference>
<dbReference type="EC" id="2.7.13.3" evidence="2"/>
<dbReference type="EMBL" id="FOHT01000031">
    <property type="protein sequence ID" value="SET95034.1"/>
    <property type="molecule type" value="Genomic_DNA"/>
</dbReference>
<dbReference type="eggNOG" id="COG3437">
    <property type="taxonomic scope" value="Bacteria"/>
</dbReference>
<dbReference type="STRING" id="1168034.FH5T_20840"/>
<dbReference type="InterPro" id="IPR004358">
    <property type="entry name" value="Sig_transdc_His_kin-like_C"/>
</dbReference>
<dbReference type="Pfam" id="PF02518">
    <property type="entry name" value="HATPase_c"/>
    <property type="match status" value="1"/>
</dbReference>
<feature type="domain" description="Response regulatory" evidence="11">
    <location>
        <begin position="11"/>
        <end position="127"/>
    </location>
</feature>
<evidence type="ECO:0000259" key="10">
    <source>
        <dbReference type="PROSITE" id="PS50109"/>
    </source>
</evidence>
<feature type="domain" description="Histidine kinase" evidence="10">
    <location>
        <begin position="156"/>
        <end position="369"/>
    </location>
</feature>
<evidence type="ECO:0000256" key="3">
    <source>
        <dbReference type="ARBA" id="ARBA00022553"/>
    </source>
</evidence>
<reference evidence="13 15" key="2">
    <citation type="submission" date="2016-10" db="EMBL/GenBank/DDBJ databases">
        <authorList>
            <person name="de Groot N.N."/>
        </authorList>
    </citation>
    <scope>NUCLEOTIDE SEQUENCE [LARGE SCALE GENOMIC DNA]</scope>
    <source>
        <strain evidence="13 15">DSM 25947</strain>
    </source>
</reference>
<dbReference type="InterPro" id="IPR005467">
    <property type="entry name" value="His_kinase_dom"/>
</dbReference>
<dbReference type="EMBL" id="CP007451">
    <property type="protein sequence ID" value="AHW61234.1"/>
    <property type="molecule type" value="Genomic_DNA"/>
</dbReference>
<keyword evidence="4" id="KW-0808">Transferase</keyword>
<reference evidence="12 14" key="1">
    <citation type="submission" date="2014-03" db="EMBL/GenBank/DDBJ databases">
        <title>Complete genome sequence of a deeply braunched marine Bacteroidia bacterium Draconibacterium orientale type strain FH5T.</title>
        <authorList>
            <person name="Li X."/>
            <person name="Wang X."/>
            <person name="Xie Z."/>
            <person name="Du Z."/>
            <person name="Chen G."/>
        </authorList>
    </citation>
    <scope>NUCLEOTIDE SEQUENCE [LARGE SCALE GENOMIC DNA]</scope>
    <source>
        <strain evidence="12 14">FH5</strain>
    </source>
</reference>
<dbReference type="FunFam" id="3.40.50.2300:FF:000121">
    <property type="entry name" value="Sensor histidine kinase RcsC"/>
    <property type="match status" value="1"/>
</dbReference>
<keyword evidence="8" id="KW-0902">Two-component regulatory system</keyword>
<keyword evidence="6 13" id="KW-0418">Kinase</keyword>
<dbReference type="InterPro" id="IPR011006">
    <property type="entry name" value="CheY-like_superfamily"/>
</dbReference>
<dbReference type="PROSITE" id="PS50109">
    <property type="entry name" value="HIS_KIN"/>
    <property type="match status" value="1"/>
</dbReference>
<dbReference type="SUPFAM" id="SSF52172">
    <property type="entry name" value="CheY-like"/>
    <property type="match status" value="1"/>
</dbReference>
<dbReference type="HOGENOM" id="CLU_000445_114_72_10"/>
<evidence type="ECO:0000256" key="7">
    <source>
        <dbReference type="ARBA" id="ARBA00022840"/>
    </source>
</evidence>
<proteinExistence type="predicted"/>
<dbReference type="PROSITE" id="PS50110">
    <property type="entry name" value="RESPONSE_REGULATORY"/>
    <property type="match status" value="1"/>
</dbReference>
<dbReference type="CDD" id="cd19920">
    <property type="entry name" value="REC_PA4781-like"/>
    <property type="match status" value="1"/>
</dbReference>
<evidence type="ECO:0000256" key="6">
    <source>
        <dbReference type="ARBA" id="ARBA00022777"/>
    </source>
</evidence>
<evidence type="ECO:0000256" key="9">
    <source>
        <dbReference type="PROSITE-ProRule" id="PRU00169"/>
    </source>
</evidence>
<dbReference type="InterPro" id="IPR036890">
    <property type="entry name" value="HATPase_C_sf"/>
</dbReference>
<name>X5DJD8_9BACT</name>
<evidence type="ECO:0000313" key="14">
    <source>
        <dbReference type="Proteomes" id="UP000023772"/>
    </source>
</evidence>
<dbReference type="Gene3D" id="3.30.565.10">
    <property type="entry name" value="Histidine kinase-like ATPase, C-terminal domain"/>
    <property type="match status" value="1"/>
</dbReference>
<dbReference type="SUPFAM" id="SSF55874">
    <property type="entry name" value="ATPase domain of HSP90 chaperone/DNA topoisomerase II/histidine kinase"/>
    <property type="match status" value="1"/>
</dbReference>
<protein>
    <recommendedName>
        <fullName evidence="2">histidine kinase</fullName>
        <ecNumber evidence="2">2.7.13.3</ecNumber>
    </recommendedName>
</protein>
<keyword evidence="14" id="KW-1185">Reference proteome</keyword>
<dbReference type="RefSeq" id="WP_038562805.1">
    <property type="nucleotide sequence ID" value="NZ_FOHT01000031.1"/>
</dbReference>
<organism evidence="13 15">
    <name type="scientific">Draconibacterium orientale</name>
    <dbReference type="NCBI Taxonomy" id="1168034"/>
    <lineage>
        <taxon>Bacteria</taxon>
        <taxon>Pseudomonadati</taxon>
        <taxon>Bacteroidota</taxon>
        <taxon>Bacteroidia</taxon>
        <taxon>Marinilabiliales</taxon>
        <taxon>Prolixibacteraceae</taxon>
        <taxon>Draconibacterium</taxon>
    </lineage>
</organism>
<keyword evidence="7" id="KW-0067">ATP-binding</keyword>
<evidence type="ECO:0000256" key="2">
    <source>
        <dbReference type="ARBA" id="ARBA00012438"/>
    </source>
</evidence>
<gene>
    <name evidence="12" type="ORF">FH5T_20840</name>
    <name evidence="13" type="ORF">SAMN05444285_13136</name>
</gene>
<dbReference type="AlphaFoldDB" id="X5DJD8"/>
<dbReference type="SMART" id="SM00448">
    <property type="entry name" value="REC"/>
    <property type="match status" value="1"/>
</dbReference>
<dbReference type="SMART" id="SM00388">
    <property type="entry name" value="HisKA"/>
    <property type="match status" value="1"/>
</dbReference>
<evidence type="ECO:0000256" key="5">
    <source>
        <dbReference type="ARBA" id="ARBA00022741"/>
    </source>
</evidence>
<dbReference type="Pfam" id="PF00512">
    <property type="entry name" value="HisKA"/>
    <property type="match status" value="1"/>
</dbReference>
<dbReference type="InterPro" id="IPR036097">
    <property type="entry name" value="HisK_dim/P_sf"/>
</dbReference>
<dbReference type="SUPFAM" id="SSF47384">
    <property type="entry name" value="Homodimeric domain of signal transducing histidine kinase"/>
    <property type="match status" value="1"/>
</dbReference>
<dbReference type="Gene3D" id="1.10.287.130">
    <property type="match status" value="1"/>
</dbReference>
<evidence type="ECO:0000256" key="8">
    <source>
        <dbReference type="ARBA" id="ARBA00023012"/>
    </source>
</evidence>
<dbReference type="OrthoDB" id="9781208at2"/>
<dbReference type="GO" id="GO:0005524">
    <property type="term" value="F:ATP binding"/>
    <property type="evidence" value="ECO:0007669"/>
    <property type="project" value="UniProtKB-KW"/>
</dbReference>
<comment type="catalytic activity">
    <reaction evidence="1">
        <text>ATP + protein L-histidine = ADP + protein N-phospho-L-histidine.</text>
        <dbReference type="EC" id="2.7.13.3"/>
    </reaction>
</comment>
<evidence type="ECO:0000313" key="13">
    <source>
        <dbReference type="EMBL" id="SET95034.1"/>
    </source>
</evidence>
<evidence type="ECO:0000313" key="15">
    <source>
        <dbReference type="Proteomes" id="UP000181981"/>
    </source>
</evidence>
<evidence type="ECO:0000313" key="12">
    <source>
        <dbReference type="EMBL" id="AHW61234.1"/>
    </source>
</evidence>
<dbReference type="CDD" id="cd00082">
    <property type="entry name" value="HisKA"/>
    <property type="match status" value="1"/>
</dbReference>
<evidence type="ECO:0000256" key="1">
    <source>
        <dbReference type="ARBA" id="ARBA00000085"/>
    </source>
</evidence>
<accession>X5DJD8</accession>
<feature type="modified residue" description="4-aspartylphosphate" evidence="9">
    <location>
        <position position="60"/>
    </location>
</feature>
<dbReference type="KEGG" id="dori:FH5T_20840"/>
<dbReference type="GO" id="GO:0000155">
    <property type="term" value="F:phosphorelay sensor kinase activity"/>
    <property type="evidence" value="ECO:0007669"/>
    <property type="project" value="InterPro"/>
</dbReference>
<dbReference type="InterPro" id="IPR003661">
    <property type="entry name" value="HisK_dim/P_dom"/>
</dbReference>
<dbReference type="PANTHER" id="PTHR43547">
    <property type="entry name" value="TWO-COMPONENT HISTIDINE KINASE"/>
    <property type="match status" value="1"/>
</dbReference>
<dbReference type="SMART" id="SM00387">
    <property type="entry name" value="HATPase_c"/>
    <property type="match status" value="1"/>
</dbReference>
<dbReference type="InterPro" id="IPR001789">
    <property type="entry name" value="Sig_transdc_resp-reg_receiver"/>
</dbReference>
<dbReference type="Proteomes" id="UP000023772">
    <property type="component" value="Chromosome"/>
</dbReference>
<dbReference type="Pfam" id="PF00072">
    <property type="entry name" value="Response_reg"/>
    <property type="match status" value="1"/>
</dbReference>
<dbReference type="PANTHER" id="PTHR43547:SF2">
    <property type="entry name" value="HYBRID SIGNAL TRANSDUCTION HISTIDINE KINASE C"/>
    <property type="match status" value="1"/>
</dbReference>
<keyword evidence="3 9" id="KW-0597">Phosphoprotein</keyword>
<sequence>MHLNLQEETPTILIVDDNPNNIKIVALILRTLKYKIVIATNGEQAIELVEQTRPDLILLDIMMPKMDGYDACKIIKEKEENANIPVIFITALNDTESLVKGFKAGGVDYITKPFNKDELVSRVQTHLELKQTRDRLEKTTHHLSELNALKDKMFSVIGHDLRSPLSSVKMTLEFLSKMTDTKDNPVAENINIMLKTTDEVFGLLENLLGWAKSQSGNLSINKEELQISDVVNSVYILNKGNLELKKISFKSEVSETTKVTADLSMMKVVLRNLVSNAIKFTPDEGTITVSATEKNGKTIISVADSGIGISEEDLPKVLNPNTHHTTYGTNREAGSGLGLTLCKDFVEKNDGTIWVESELGKGSTFFIEV</sequence>
<dbReference type="Proteomes" id="UP000181981">
    <property type="component" value="Unassembled WGS sequence"/>
</dbReference>
<evidence type="ECO:0000256" key="4">
    <source>
        <dbReference type="ARBA" id="ARBA00022679"/>
    </source>
</evidence>
<keyword evidence="5" id="KW-0547">Nucleotide-binding</keyword>
<dbReference type="InterPro" id="IPR003594">
    <property type="entry name" value="HATPase_dom"/>
</dbReference>
<dbReference type="PRINTS" id="PR00344">
    <property type="entry name" value="BCTRLSENSOR"/>
</dbReference>
<evidence type="ECO:0000259" key="11">
    <source>
        <dbReference type="PROSITE" id="PS50110"/>
    </source>
</evidence>